<name>A0A1K0FJM8_9ACTN</name>
<sequence>MHSEALVGLLGEVPGTEVSADAGVVTVHVPAIGDSVRVAVRDVLGFEQVVVPTGDPGVQLGIRRGHEELPLIVTVDDVVFMPAYAADMLVPGAEVRVPAVPDLIAYSEMHRDVRALGRAVDIEGAEFDDDMLAATLLAHRCFLAGAVRVGLWPVRVAAWWEYCWARVGGRLPLGPFRPDPAWDSLMADVTEARRRSGQPAGRD</sequence>
<evidence type="ECO:0000313" key="1">
    <source>
        <dbReference type="EMBL" id="OJF13033.1"/>
    </source>
</evidence>
<keyword evidence="2" id="KW-1185">Reference proteome</keyword>
<evidence type="ECO:0000313" key="2">
    <source>
        <dbReference type="Proteomes" id="UP000182486"/>
    </source>
</evidence>
<protein>
    <submittedName>
        <fullName evidence="1">Uncharacterized protein</fullName>
    </submittedName>
</protein>
<organism evidence="1 2">
    <name type="scientific">Couchioplanes caeruleus subsp. caeruleus</name>
    <dbReference type="NCBI Taxonomy" id="56427"/>
    <lineage>
        <taxon>Bacteria</taxon>
        <taxon>Bacillati</taxon>
        <taxon>Actinomycetota</taxon>
        <taxon>Actinomycetes</taxon>
        <taxon>Micromonosporales</taxon>
        <taxon>Micromonosporaceae</taxon>
        <taxon>Couchioplanes</taxon>
    </lineage>
</organism>
<proteinExistence type="predicted"/>
<dbReference type="RefSeq" id="WP_071806389.1">
    <property type="nucleotide sequence ID" value="NZ_MEIA01000178.1"/>
</dbReference>
<dbReference type="EMBL" id="MEIA01000178">
    <property type="protein sequence ID" value="OJF13033.1"/>
    <property type="molecule type" value="Genomic_DNA"/>
</dbReference>
<comment type="caution">
    <text evidence="1">The sequence shown here is derived from an EMBL/GenBank/DDBJ whole genome shotgun (WGS) entry which is preliminary data.</text>
</comment>
<dbReference type="Proteomes" id="UP000182486">
    <property type="component" value="Unassembled WGS sequence"/>
</dbReference>
<dbReference type="AlphaFoldDB" id="A0A1K0FJM8"/>
<reference evidence="1 2" key="1">
    <citation type="submission" date="2016-09" db="EMBL/GenBank/DDBJ databases">
        <title>Couchioplanes caeruleus draft genome sequence.</title>
        <authorList>
            <person name="Sheehan J."/>
            <person name="Caffrey P."/>
        </authorList>
    </citation>
    <scope>NUCLEOTIDE SEQUENCE [LARGE SCALE GENOMIC DNA]</scope>
    <source>
        <strain evidence="1 2">DSM 43634</strain>
    </source>
</reference>
<accession>A0A1K0FJM8</accession>
<gene>
    <name evidence="1" type="ORF">BG844_17395</name>
</gene>